<dbReference type="SUPFAM" id="SSF51120">
    <property type="entry name" value="beta-Roll"/>
    <property type="match status" value="2"/>
</dbReference>
<dbReference type="RefSeq" id="WP_052244490.1">
    <property type="nucleotide sequence ID" value="NZ_JSUQ01000009.1"/>
</dbReference>
<dbReference type="Pfam" id="PF00353">
    <property type="entry name" value="HemolysinCabind"/>
    <property type="match status" value="4"/>
</dbReference>
<keyword evidence="3" id="KW-0964">Secreted</keyword>
<accession>A0A0B3RPC1</accession>
<keyword evidence="10" id="KW-1185">Reference proteome</keyword>
<evidence type="ECO:0000313" key="10">
    <source>
        <dbReference type="Proteomes" id="UP000030960"/>
    </source>
</evidence>
<dbReference type="GO" id="GO:0090729">
    <property type="term" value="F:toxin activity"/>
    <property type="evidence" value="ECO:0007669"/>
    <property type="project" value="UniProtKB-KW"/>
</dbReference>
<evidence type="ECO:0000256" key="8">
    <source>
        <dbReference type="SAM" id="MobiDB-lite"/>
    </source>
</evidence>
<evidence type="ECO:0000313" key="9">
    <source>
        <dbReference type="EMBL" id="KHQ52980.1"/>
    </source>
</evidence>
<dbReference type="PATRIC" id="fig|1515334.3.peg.2541"/>
<dbReference type="PANTHER" id="PTHR38340">
    <property type="entry name" value="S-LAYER PROTEIN"/>
    <property type="match status" value="1"/>
</dbReference>
<reference evidence="9 10" key="1">
    <citation type="submission" date="2014-10" db="EMBL/GenBank/DDBJ databases">
        <title>Genome sequence of Ponticoccus sp. strain UMTAT08 isolated from clonal culture of toxic dinoflagellate Alexandrium tamiyavanichii.</title>
        <authorList>
            <person name="Gan H.Y."/>
            <person name="Muhd D.-D."/>
            <person name="Mohd Noor M.E."/>
            <person name="Yeong Y.S."/>
            <person name="Usup G."/>
        </authorList>
    </citation>
    <scope>NUCLEOTIDE SEQUENCE [LARGE SCALE GENOMIC DNA]</scope>
    <source>
        <strain evidence="9 10">UMTAT08</strain>
    </source>
</reference>
<dbReference type="InterPro" id="IPR050557">
    <property type="entry name" value="RTX_toxin/Mannuronan_C5-epim"/>
</dbReference>
<keyword evidence="7" id="KW-0472">Membrane</keyword>
<dbReference type="Gene3D" id="2.160.20.160">
    <property type="match status" value="1"/>
</dbReference>
<dbReference type="Proteomes" id="UP000030960">
    <property type="component" value="Unassembled WGS sequence"/>
</dbReference>
<dbReference type="AlphaFoldDB" id="A0A0B3RPC1"/>
<organism evidence="9 10">
    <name type="scientific">Mameliella alba</name>
    <dbReference type="NCBI Taxonomy" id="561184"/>
    <lineage>
        <taxon>Bacteria</taxon>
        <taxon>Pseudomonadati</taxon>
        <taxon>Pseudomonadota</taxon>
        <taxon>Alphaproteobacteria</taxon>
        <taxon>Rhodobacterales</taxon>
        <taxon>Roseobacteraceae</taxon>
        <taxon>Mameliella</taxon>
    </lineage>
</organism>
<dbReference type="PRINTS" id="PR00313">
    <property type="entry name" value="CABNDNGRPT"/>
</dbReference>
<gene>
    <name evidence="9" type="ORF">OA50_02524</name>
</gene>
<dbReference type="GO" id="GO:0005509">
    <property type="term" value="F:calcium ion binding"/>
    <property type="evidence" value="ECO:0007669"/>
    <property type="project" value="InterPro"/>
</dbReference>
<keyword evidence="4" id="KW-0800">Toxin</keyword>
<evidence type="ECO:0000256" key="4">
    <source>
        <dbReference type="ARBA" id="ARBA00022656"/>
    </source>
</evidence>
<protein>
    <submittedName>
        <fullName evidence="9">5'-nucleotidase</fullName>
    </submittedName>
</protein>
<comment type="subcellular location">
    <subcellularLocation>
        <location evidence="1">Membrane</location>
    </subcellularLocation>
    <subcellularLocation>
        <location evidence="2">Secreted</location>
    </subcellularLocation>
</comment>
<evidence type="ECO:0000256" key="3">
    <source>
        <dbReference type="ARBA" id="ARBA00022525"/>
    </source>
</evidence>
<keyword evidence="5" id="KW-0677">Repeat</keyword>
<evidence type="ECO:0000256" key="7">
    <source>
        <dbReference type="ARBA" id="ARBA00023136"/>
    </source>
</evidence>
<dbReference type="PANTHER" id="PTHR38340:SF1">
    <property type="entry name" value="S-LAYER PROTEIN"/>
    <property type="match status" value="1"/>
</dbReference>
<feature type="region of interest" description="Disordered" evidence="8">
    <location>
        <begin position="348"/>
        <end position="409"/>
    </location>
</feature>
<evidence type="ECO:0000256" key="1">
    <source>
        <dbReference type="ARBA" id="ARBA00004370"/>
    </source>
</evidence>
<keyword evidence="6" id="KW-0843">Virulence</keyword>
<dbReference type="InterPro" id="IPR003995">
    <property type="entry name" value="RTX_toxin_determinant-A"/>
</dbReference>
<dbReference type="InterPro" id="IPR011049">
    <property type="entry name" value="Serralysin-like_metalloprot_C"/>
</dbReference>
<evidence type="ECO:0000256" key="2">
    <source>
        <dbReference type="ARBA" id="ARBA00004613"/>
    </source>
</evidence>
<dbReference type="STRING" id="561184.SAMN05216376_110144"/>
<sequence length="593" mass="59461">MTILSSGSGTVVTAPGDITFLLPNSVRSTTGASTNTIEAGAGGTFDFYNDGIIISADDDAFSIGTGNGFDFDASIYNGPTGIIRAFDSAILIFASASGTDFYVENHGEISGGDEGFFISGAVAGDTATIVNTGHISGVTHAIETDRATTVINSGTISSNSEAIDFRNNDEYKLVNSGLVTGQFRAVGAAGPTGVVIIDNTGTIQGGFEAIRTNDGNDILRNSGLIEGDVGMLDGNDTVRNDGVVSGNLDLGFDNDTFIGFGGTVTGVIDGGSGNDTIMIDQNDAQVDGGLGIDLLLARGDVLDAVNFEEIRLLGGDDLEVRGSSLSETINGNRGDNLLLGEGASDTINGGAGNDDIQGGDGDDELAGSIGDDLVNGGADNDIITGGPGHDTLLGGAGTDDLNGGAGDDSLDGGSFNDTLGGFSGNDTLNGGSGNDVLAGHEGNDLLDGGENDDTLDGGSGDDVLRGGDGTDVLRGRDGADTISGGTGLDFMTGGQDADTFRFASAAEAGTGASRDQILDFDQGADMIDLAGIIDGSLAFVGTGPFTAANQVRLIETGSGSTIVQINLDANLGTVEGEIRVADVIGLTADDFAL</sequence>
<dbReference type="GO" id="GO:0016020">
    <property type="term" value="C:membrane"/>
    <property type="evidence" value="ECO:0007669"/>
    <property type="project" value="UniProtKB-SubCell"/>
</dbReference>
<dbReference type="GO" id="GO:0005576">
    <property type="term" value="C:extracellular region"/>
    <property type="evidence" value="ECO:0007669"/>
    <property type="project" value="UniProtKB-SubCell"/>
</dbReference>
<dbReference type="InterPro" id="IPR001343">
    <property type="entry name" value="Hemolysn_Ca-bd"/>
</dbReference>
<evidence type="ECO:0000256" key="5">
    <source>
        <dbReference type="ARBA" id="ARBA00022737"/>
    </source>
</evidence>
<evidence type="ECO:0000256" key="6">
    <source>
        <dbReference type="ARBA" id="ARBA00023026"/>
    </source>
</evidence>
<comment type="caution">
    <text evidence="9">The sequence shown here is derived from an EMBL/GenBank/DDBJ whole genome shotgun (WGS) entry which is preliminary data.</text>
</comment>
<proteinExistence type="predicted"/>
<dbReference type="EMBL" id="JSUQ01000009">
    <property type="protein sequence ID" value="KHQ52980.1"/>
    <property type="molecule type" value="Genomic_DNA"/>
</dbReference>
<dbReference type="InterPro" id="IPR018511">
    <property type="entry name" value="Hemolysin-typ_Ca-bd_CS"/>
</dbReference>
<dbReference type="PRINTS" id="PR01488">
    <property type="entry name" value="RTXTOXINA"/>
</dbReference>
<feature type="region of interest" description="Disordered" evidence="8">
    <location>
        <begin position="426"/>
        <end position="478"/>
    </location>
</feature>
<dbReference type="PROSITE" id="PS00330">
    <property type="entry name" value="HEMOLYSIN_CALCIUM"/>
    <property type="match status" value="2"/>
</dbReference>
<name>A0A0B3RPC1_9RHOB</name>
<dbReference type="Gene3D" id="2.150.10.10">
    <property type="entry name" value="Serralysin-like metalloprotease, C-terminal"/>
    <property type="match status" value="3"/>
</dbReference>